<dbReference type="InterPro" id="IPR039425">
    <property type="entry name" value="RNA_pol_sigma-70-like"/>
</dbReference>
<keyword evidence="3" id="KW-0731">Sigma factor</keyword>
<dbReference type="InterPro" id="IPR013324">
    <property type="entry name" value="RNA_pol_sigma_r3/r4-like"/>
</dbReference>
<reference evidence="8" key="1">
    <citation type="submission" date="2023-03" db="EMBL/GenBank/DDBJ databases">
        <title>Actinorhabdospora filicis NBRC 111898.</title>
        <authorList>
            <person name="Ichikawa N."/>
            <person name="Sato H."/>
            <person name="Tonouchi N."/>
        </authorList>
    </citation>
    <scope>NUCLEOTIDE SEQUENCE</scope>
    <source>
        <strain evidence="8">NBRC 111898</strain>
    </source>
</reference>
<dbReference type="EMBL" id="BSTX01000001">
    <property type="protein sequence ID" value="GLZ77032.1"/>
    <property type="molecule type" value="Genomic_DNA"/>
</dbReference>
<dbReference type="InterPro" id="IPR013249">
    <property type="entry name" value="RNA_pol_sigma70_r4_t2"/>
</dbReference>
<evidence type="ECO:0000259" key="7">
    <source>
        <dbReference type="Pfam" id="PF08281"/>
    </source>
</evidence>
<evidence type="ECO:0000256" key="5">
    <source>
        <dbReference type="ARBA" id="ARBA00023163"/>
    </source>
</evidence>
<dbReference type="Gene3D" id="1.10.1740.10">
    <property type="match status" value="1"/>
</dbReference>
<dbReference type="InterPro" id="IPR014284">
    <property type="entry name" value="RNA_pol_sigma-70_dom"/>
</dbReference>
<accession>A0A9W6W2H8</accession>
<evidence type="ECO:0000313" key="8">
    <source>
        <dbReference type="EMBL" id="GLZ77032.1"/>
    </source>
</evidence>
<dbReference type="SUPFAM" id="SSF88659">
    <property type="entry name" value="Sigma3 and sigma4 domains of RNA polymerase sigma factors"/>
    <property type="match status" value="1"/>
</dbReference>
<keyword evidence="4" id="KW-0238">DNA-binding</keyword>
<evidence type="ECO:0000256" key="1">
    <source>
        <dbReference type="ARBA" id="ARBA00010641"/>
    </source>
</evidence>
<dbReference type="CDD" id="cd06171">
    <property type="entry name" value="Sigma70_r4"/>
    <property type="match status" value="1"/>
</dbReference>
<evidence type="ECO:0000256" key="2">
    <source>
        <dbReference type="ARBA" id="ARBA00023015"/>
    </source>
</evidence>
<dbReference type="AlphaFoldDB" id="A0A9W6W2H8"/>
<evidence type="ECO:0000259" key="6">
    <source>
        <dbReference type="Pfam" id="PF04542"/>
    </source>
</evidence>
<feature type="domain" description="RNA polymerase sigma-70 region 2" evidence="6">
    <location>
        <begin position="12"/>
        <end position="72"/>
    </location>
</feature>
<dbReference type="PANTHER" id="PTHR43133">
    <property type="entry name" value="RNA POLYMERASE ECF-TYPE SIGMA FACTO"/>
    <property type="match status" value="1"/>
</dbReference>
<evidence type="ECO:0000256" key="4">
    <source>
        <dbReference type="ARBA" id="ARBA00023125"/>
    </source>
</evidence>
<dbReference type="SUPFAM" id="SSF88946">
    <property type="entry name" value="Sigma2 domain of RNA polymerase sigma factors"/>
    <property type="match status" value="1"/>
</dbReference>
<dbReference type="InterPro" id="IPR036388">
    <property type="entry name" value="WH-like_DNA-bd_sf"/>
</dbReference>
<dbReference type="InterPro" id="IPR014325">
    <property type="entry name" value="RNA_pol_sigma-E_actinobac"/>
</dbReference>
<feature type="domain" description="RNA polymerase sigma factor 70 region 4 type 2" evidence="7">
    <location>
        <begin position="99"/>
        <end position="150"/>
    </location>
</feature>
<keyword evidence="9" id="KW-1185">Reference proteome</keyword>
<dbReference type="Pfam" id="PF08281">
    <property type="entry name" value="Sigma70_r4_2"/>
    <property type="match status" value="1"/>
</dbReference>
<gene>
    <name evidence="8" type="ORF">Afil01_18390</name>
</gene>
<keyword evidence="2" id="KW-0805">Transcription regulation</keyword>
<dbReference type="GO" id="GO:0006352">
    <property type="term" value="P:DNA-templated transcription initiation"/>
    <property type="evidence" value="ECO:0007669"/>
    <property type="project" value="InterPro"/>
</dbReference>
<dbReference type="GO" id="GO:0016987">
    <property type="term" value="F:sigma factor activity"/>
    <property type="evidence" value="ECO:0007669"/>
    <property type="project" value="UniProtKB-KW"/>
</dbReference>
<organism evidence="8 9">
    <name type="scientific">Actinorhabdospora filicis</name>
    <dbReference type="NCBI Taxonomy" id="1785913"/>
    <lineage>
        <taxon>Bacteria</taxon>
        <taxon>Bacillati</taxon>
        <taxon>Actinomycetota</taxon>
        <taxon>Actinomycetes</taxon>
        <taxon>Micromonosporales</taxon>
        <taxon>Micromonosporaceae</taxon>
        <taxon>Actinorhabdospora</taxon>
    </lineage>
</organism>
<dbReference type="Proteomes" id="UP001165079">
    <property type="component" value="Unassembled WGS sequence"/>
</dbReference>
<comment type="caution">
    <text evidence="8">The sequence shown here is derived from an EMBL/GenBank/DDBJ whole genome shotgun (WGS) entry which is preliminary data.</text>
</comment>
<name>A0A9W6W2H8_9ACTN</name>
<dbReference type="NCBIfam" id="TIGR02983">
    <property type="entry name" value="SigE-fam_strep"/>
    <property type="match status" value="1"/>
</dbReference>
<sequence length="165" mass="18690">MPEAETDFAVFARAHTPALIRSAYLLTGDQHHAEDLVQSALSRTHRHWRRVGDPIAYTRKAMYHLQVSRWRRGRVREHLTDVIADRTPARVPDVALRLTVRNALMDLSRQQRAVIVLRFFEDLDVAGTAAVLGCSPGTVKKYTFRALAHLREALPELAELMEGDA</sequence>
<keyword evidence="5" id="KW-0804">Transcription</keyword>
<dbReference type="InterPro" id="IPR007627">
    <property type="entry name" value="RNA_pol_sigma70_r2"/>
</dbReference>
<evidence type="ECO:0000256" key="3">
    <source>
        <dbReference type="ARBA" id="ARBA00023082"/>
    </source>
</evidence>
<dbReference type="InterPro" id="IPR013325">
    <property type="entry name" value="RNA_pol_sigma_r2"/>
</dbReference>
<dbReference type="PANTHER" id="PTHR43133:SF50">
    <property type="entry name" value="ECF RNA POLYMERASE SIGMA FACTOR SIGM"/>
    <property type="match status" value="1"/>
</dbReference>
<protein>
    <submittedName>
        <fullName evidence="8">RNA polymerase sigma24 factor</fullName>
    </submittedName>
</protein>
<dbReference type="NCBIfam" id="TIGR02937">
    <property type="entry name" value="sigma70-ECF"/>
    <property type="match status" value="1"/>
</dbReference>
<proteinExistence type="inferred from homology"/>
<dbReference type="GO" id="GO:0003677">
    <property type="term" value="F:DNA binding"/>
    <property type="evidence" value="ECO:0007669"/>
    <property type="project" value="UniProtKB-KW"/>
</dbReference>
<evidence type="ECO:0000313" key="9">
    <source>
        <dbReference type="Proteomes" id="UP001165079"/>
    </source>
</evidence>
<dbReference type="Gene3D" id="1.10.10.10">
    <property type="entry name" value="Winged helix-like DNA-binding domain superfamily/Winged helix DNA-binding domain"/>
    <property type="match status" value="1"/>
</dbReference>
<comment type="similarity">
    <text evidence="1">Belongs to the sigma-70 factor family. ECF subfamily.</text>
</comment>
<dbReference type="RefSeq" id="WP_285662169.1">
    <property type="nucleotide sequence ID" value="NZ_BSTX01000001.1"/>
</dbReference>
<dbReference type="Pfam" id="PF04542">
    <property type="entry name" value="Sigma70_r2"/>
    <property type="match status" value="1"/>
</dbReference>